<reference evidence="2 7" key="3">
    <citation type="journal article" date="2017" name="BMC Genomics">
        <title>Comparative and functional genomics of the Lactococcus lactis taxon; insights into evolution and niche adaptation.</title>
        <authorList>
            <person name="Kelleher P."/>
            <person name="Bottacini F."/>
            <person name="Mahony J."/>
            <person name="Kilcawley K.N."/>
            <person name="van Sinderen D."/>
        </authorList>
    </citation>
    <scope>NUCLEOTIDE SEQUENCE [LARGE SCALE GENOMIC DNA]</scope>
    <source>
        <strain evidence="2 7">UC11</strain>
    </source>
</reference>
<dbReference type="PATRIC" id="fig|1360.100.peg.2535"/>
<dbReference type="GO" id="GO:0008081">
    <property type="term" value="F:phosphoric diester hydrolase activity"/>
    <property type="evidence" value="ECO:0007669"/>
    <property type="project" value="InterPro"/>
</dbReference>
<dbReference type="PANTHER" id="PTHR46211:SF1">
    <property type="entry name" value="GLYCEROPHOSPHODIESTER PHOSPHODIESTERASE, CYTOPLASMIC"/>
    <property type="match status" value="1"/>
</dbReference>
<name>A0A0A7SX48_LACLL</name>
<dbReference type="Pfam" id="PF03009">
    <property type="entry name" value="GDPD"/>
    <property type="match status" value="1"/>
</dbReference>
<dbReference type="CDD" id="cd08563">
    <property type="entry name" value="GDPD_TtGDE_like"/>
    <property type="match status" value="1"/>
</dbReference>
<dbReference type="PANTHER" id="PTHR46211">
    <property type="entry name" value="GLYCEROPHOSPHORYL DIESTER PHOSPHODIESTERASE"/>
    <property type="match status" value="1"/>
</dbReference>
<feature type="domain" description="GP-PDE" evidence="1">
    <location>
        <begin position="34"/>
        <end position="273"/>
    </location>
</feature>
<evidence type="ECO:0000313" key="4">
    <source>
        <dbReference type="EMBL" id="KSU16636.1"/>
    </source>
</evidence>
<reference evidence="4" key="4">
    <citation type="journal article" date="2017" name="Genome Announc.">
        <title>Draft Genome Sequences of 24 Lactococcus lactis Strains.</title>
        <authorList>
            <person name="Backus L."/>
            <person name="Wels M."/>
            <person name="Boekhorst J."/>
            <person name="Dijkstra A.R."/>
            <person name="Beerthuyzen M."/>
            <person name="Kelly W.J."/>
            <person name="Siezen R.J."/>
            <person name="van Hijum S.A."/>
            <person name="Bachmann H."/>
        </authorList>
    </citation>
    <scope>NUCLEOTIDE SEQUENCE</scope>
    <source>
        <strain evidence="4">LMG9447</strain>
    </source>
</reference>
<organism evidence="3 5">
    <name type="scientific">Lactococcus lactis subsp. lactis</name>
    <name type="common">Streptococcus lactis</name>
    <dbReference type="NCBI Taxonomy" id="1360"/>
    <lineage>
        <taxon>Bacteria</taxon>
        <taxon>Bacillati</taxon>
        <taxon>Bacillota</taxon>
        <taxon>Bacilli</taxon>
        <taxon>Lactobacillales</taxon>
        <taxon>Streptococcaceae</taxon>
        <taxon>Lactococcus</taxon>
    </lineage>
</organism>
<protein>
    <submittedName>
        <fullName evidence="2">Glycerophosphodiester phosphodiesterase</fullName>
    </submittedName>
    <submittedName>
        <fullName evidence="3">Glycerophosphoryl diester phosphodiesterase</fullName>
    </submittedName>
</protein>
<dbReference type="EMBL" id="LKLS01000153">
    <property type="protein sequence ID" value="KSU16636.1"/>
    <property type="molecule type" value="Genomic_DNA"/>
</dbReference>
<dbReference type="PROSITE" id="PS51704">
    <property type="entry name" value="GP_PDE"/>
    <property type="match status" value="1"/>
</dbReference>
<gene>
    <name evidence="3" type="ORF">JCM5805K_2971</name>
    <name evidence="2" type="ORF">LLUC11_0040</name>
    <name evidence="4" type="ORF">LMG9449_1884</name>
</gene>
<dbReference type="Proteomes" id="UP000053612">
    <property type="component" value="Unassembled WGS sequence"/>
</dbReference>
<evidence type="ECO:0000313" key="6">
    <source>
        <dbReference type="Proteomes" id="UP000053612"/>
    </source>
</evidence>
<dbReference type="EMBL" id="CP015904">
    <property type="protein sequence ID" value="ARE12376.1"/>
    <property type="molecule type" value="Genomic_DNA"/>
</dbReference>
<evidence type="ECO:0000313" key="3">
    <source>
        <dbReference type="EMBL" id="GAM81847.1"/>
    </source>
</evidence>
<evidence type="ECO:0000259" key="1">
    <source>
        <dbReference type="PROSITE" id="PS51704"/>
    </source>
</evidence>
<dbReference type="Gene3D" id="3.20.20.190">
    <property type="entry name" value="Phosphatidylinositol (PI) phosphodiesterase"/>
    <property type="match status" value="1"/>
</dbReference>
<evidence type="ECO:0000313" key="2">
    <source>
        <dbReference type="EMBL" id="ARE12376.1"/>
    </source>
</evidence>
<accession>A0A0A7SX48</accession>
<dbReference type="RefSeq" id="WP_021469892.1">
    <property type="nucleotide sequence ID" value="NZ_BAABQR010000011.1"/>
</dbReference>
<dbReference type="AlphaFoldDB" id="A0A0A7SX48"/>
<proteinExistence type="predicted"/>
<reference evidence="3 5" key="1">
    <citation type="submission" date="2015-01" db="EMBL/GenBank/DDBJ databases">
        <title>Lactococcus lactis subsp.lactis JCM 5805 whole genome shotgun sequence.</title>
        <authorList>
            <person name="Fujii T."/>
            <person name="Tomita Y."/>
            <person name="Ikushima S."/>
            <person name="Fujiwara D."/>
        </authorList>
    </citation>
    <scope>NUCLEOTIDE SEQUENCE [LARGE SCALE GENOMIC DNA]</scope>
    <source>
        <strain evidence="3 5">JCM 5805</strain>
    </source>
</reference>
<evidence type="ECO:0000313" key="7">
    <source>
        <dbReference type="Proteomes" id="UP000192067"/>
    </source>
</evidence>
<dbReference type="InterPro" id="IPR017946">
    <property type="entry name" value="PLC-like_Pdiesterase_TIM-brl"/>
</dbReference>
<dbReference type="GO" id="GO:0006629">
    <property type="term" value="P:lipid metabolic process"/>
    <property type="evidence" value="ECO:0007669"/>
    <property type="project" value="InterPro"/>
</dbReference>
<dbReference type="Proteomes" id="UP000031847">
    <property type="component" value="Unassembled WGS sequence"/>
</dbReference>
<reference evidence="6" key="2">
    <citation type="submission" date="2015-10" db="EMBL/GenBank/DDBJ databases">
        <title>Draft Genome Sequences of 11 Lactococcus lactis subspecies cremoris strains.</title>
        <authorList>
            <person name="Wels M."/>
            <person name="Backus L."/>
            <person name="Boekhorst J."/>
            <person name="Dijkstra A."/>
            <person name="Beerthuizen M."/>
            <person name="Kelly W."/>
            <person name="Siezen R."/>
            <person name="Bachmann H."/>
            <person name="Van Hijum S."/>
        </authorList>
    </citation>
    <scope>NUCLEOTIDE SEQUENCE [LARGE SCALE GENOMIC DNA]</scope>
    <source>
        <strain evidence="6">LMG9449</strain>
    </source>
</reference>
<dbReference type="SUPFAM" id="SSF51695">
    <property type="entry name" value="PLC-like phosphodiesterases"/>
    <property type="match status" value="1"/>
</dbReference>
<dbReference type="InterPro" id="IPR030395">
    <property type="entry name" value="GP_PDE_dom"/>
</dbReference>
<sequence>MSGFTKIVFKLHNFLDRNKIKNNLKFKPSLTSKTLVFAHRGSKSNCPENTLAAFHEAVRVHADGIELDVHLSLDNELIVIHDEKIDRTTNGKGLVKNMNAIDLKKFDAGSWFNPKFTDEKIPTLSEVLKLLTDLSFTGYLNIEIKTDKFDYPGIEKKLSDLMTETKWPFSYIYSSFNFDSLKKIHTFDSKAEVNYLTKNLLTLKSHYKGSSTDFISGIHPRRTYAFKHPLLLKSSKRPLRLWTVNQETEIRQAFQQHVAGIITDFPERALEIRREIQDQSK</sequence>
<dbReference type="EMBL" id="BBSI01000042">
    <property type="protein sequence ID" value="GAM81847.1"/>
    <property type="molecule type" value="Genomic_DNA"/>
</dbReference>
<evidence type="ECO:0000313" key="5">
    <source>
        <dbReference type="Proteomes" id="UP000031847"/>
    </source>
</evidence>
<dbReference type="Proteomes" id="UP000192067">
    <property type="component" value="Chromosome"/>
</dbReference>